<keyword evidence="2 4" id="KW-0863">Zinc-finger</keyword>
<evidence type="ECO:0000256" key="1">
    <source>
        <dbReference type="ARBA" id="ARBA00022723"/>
    </source>
</evidence>
<evidence type="ECO:0000256" key="3">
    <source>
        <dbReference type="ARBA" id="ARBA00022833"/>
    </source>
</evidence>
<gene>
    <name evidence="6" type="ORF">EJD97_013192</name>
</gene>
<dbReference type="AlphaFoldDB" id="A0A6N2BDV3"/>
<dbReference type="Pfam" id="PF04434">
    <property type="entry name" value="SWIM"/>
    <property type="match status" value="1"/>
</dbReference>
<dbReference type="SMART" id="SM00575">
    <property type="entry name" value="ZnF_PMZ"/>
    <property type="match status" value="1"/>
</dbReference>
<sequence>IFDVEREFLIVALFDEINRRFALLSHRRRMELVHTANRLVPSIEKDISEYVNADNKLLAHQIANYKFNVTAHGDVATVDVQRRTCTCRIFDLDKKPCPHAMTVLRSQYGTDFENQIYV</sequence>
<dbReference type="InterPro" id="IPR007527">
    <property type="entry name" value="Znf_SWIM"/>
</dbReference>
<feature type="non-terminal residue" evidence="6">
    <location>
        <position position="118"/>
    </location>
</feature>
<proteinExistence type="predicted"/>
<dbReference type="PROSITE" id="PS50966">
    <property type="entry name" value="ZF_SWIM"/>
    <property type="match status" value="1"/>
</dbReference>
<keyword evidence="1" id="KW-0479">Metal-binding</keyword>
<dbReference type="EMBL" id="RXGB01003375">
    <property type="protein sequence ID" value="TMW92334.1"/>
    <property type="molecule type" value="Genomic_DNA"/>
</dbReference>
<organism evidence="6">
    <name type="scientific">Solanum chilense</name>
    <name type="common">Tomato</name>
    <name type="synonym">Lycopersicon chilense</name>
    <dbReference type="NCBI Taxonomy" id="4083"/>
    <lineage>
        <taxon>Eukaryota</taxon>
        <taxon>Viridiplantae</taxon>
        <taxon>Streptophyta</taxon>
        <taxon>Embryophyta</taxon>
        <taxon>Tracheophyta</taxon>
        <taxon>Spermatophyta</taxon>
        <taxon>Magnoliopsida</taxon>
        <taxon>eudicotyledons</taxon>
        <taxon>Gunneridae</taxon>
        <taxon>Pentapetalae</taxon>
        <taxon>asterids</taxon>
        <taxon>lamiids</taxon>
        <taxon>Solanales</taxon>
        <taxon>Solanaceae</taxon>
        <taxon>Solanoideae</taxon>
        <taxon>Solaneae</taxon>
        <taxon>Solanum</taxon>
        <taxon>Solanum subgen. Lycopersicon</taxon>
    </lineage>
</organism>
<protein>
    <recommendedName>
        <fullName evidence="5">SWIM-type domain-containing protein</fullName>
    </recommendedName>
</protein>
<comment type="caution">
    <text evidence="6">The sequence shown here is derived from an EMBL/GenBank/DDBJ whole genome shotgun (WGS) entry which is preliminary data.</text>
</comment>
<evidence type="ECO:0000313" key="6">
    <source>
        <dbReference type="EMBL" id="TMW92334.1"/>
    </source>
</evidence>
<feature type="domain" description="SWIM-type" evidence="5">
    <location>
        <begin position="76"/>
        <end position="108"/>
    </location>
</feature>
<dbReference type="InterPro" id="IPR006564">
    <property type="entry name" value="Znf_PMZ"/>
</dbReference>
<keyword evidence="3" id="KW-0862">Zinc</keyword>
<dbReference type="GO" id="GO:0008270">
    <property type="term" value="F:zinc ion binding"/>
    <property type="evidence" value="ECO:0007669"/>
    <property type="project" value="UniProtKB-KW"/>
</dbReference>
<evidence type="ECO:0000256" key="4">
    <source>
        <dbReference type="PROSITE-ProRule" id="PRU00325"/>
    </source>
</evidence>
<name>A0A6N2BDV3_SOLCI</name>
<feature type="non-terminal residue" evidence="6">
    <location>
        <position position="1"/>
    </location>
</feature>
<evidence type="ECO:0000259" key="5">
    <source>
        <dbReference type="PROSITE" id="PS50966"/>
    </source>
</evidence>
<evidence type="ECO:0000256" key="2">
    <source>
        <dbReference type="ARBA" id="ARBA00022771"/>
    </source>
</evidence>
<accession>A0A6N2BDV3</accession>
<reference evidence="6" key="1">
    <citation type="submission" date="2019-05" db="EMBL/GenBank/DDBJ databases">
        <title>The de novo reference genome and transcriptome assemblies of the wild tomato species Solanum chilense.</title>
        <authorList>
            <person name="Stam R."/>
            <person name="Nosenko T."/>
            <person name="Hoerger A.C."/>
            <person name="Stephan W."/>
            <person name="Seidel M.A."/>
            <person name="Kuhn J.M.M."/>
            <person name="Haberer G."/>
            <person name="Tellier A."/>
        </authorList>
    </citation>
    <scope>NUCLEOTIDE SEQUENCE</scope>
    <source>
        <tissue evidence="6">Mature leaves</tissue>
    </source>
</reference>